<dbReference type="SUPFAM" id="SSF53474">
    <property type="entry name" value="alpha/beta-Hydrolases"/>
    <property type="match status" value="1"/>
</dbReference>
<sequence length="436" mass="47923">MWSSAWTIASFILPFVTHTRARLPDGRPHANTLPFPKVPVVTADDLRVTDITGATLPPLSTIYTFDQLIDHTNPSLGTFQQRYWTTWEWYETGGPIILFTPGEENAEPYTGYLTNETINGQIAQQEHGATIVLEHRYYGLSNPFSDLSVQSLKYHTIQQAIDDLEYFATNVQLPMPGGNDVSITTTPWVLVGGSYSGALTGWTMVNKPGLFRAGYASSAVVEAIVDYWAYFEPIRQFMPANCSADVEAVIAHIDSVFTSGSTSEINHIKALFGWQDLTHLDDAAGSFPASEFSLLRNQVRYNLADWQSLDVGTGPGGQFFKFCDALEVKNGVSAPASGWGLDHALQAWGSYWTTTYYPQSDPWREATVSADGQDIQSTPQQPIAVGDGFHCSDLLTFNGVVDSTVLAVQTQGLASIKGWLEGIVPSKRASVRFGRR</sequence>
<evidence type="ECO:0000256" key="4">
    <source>
        <dbReference type="ARBA" id="ARBA00022801"/>
    </source>
</evidence>
<dbReference type="EMBL" id="MLYV02000171">
    <property type="protein sequence ID" value="PSS33987.1"/>
    <property type="molecule type" value="Genomic_DNA"/>
</dbReference>
<evidence type="ECO:0000313" key="8">
    <source>
        <dbReference type="Proteomes" id="UP000186601"/>
    </source>
</evidence>
<dbReference type="PANTHER" id="PTHR11010:SF23">
    <property type="entry name" value="SERINE PEPTIDASE"/>
    <property type="match status" value="1"/>
</dbReference>
<dbReference type="Pfam" id="PF05577">
    <property type="entry name" value="Peptidase_S28"/>
    <property type="match status" value="1"/>
</dbReference>
<dbReference type="InterPro" id="IPR008758">
    <property type="entry name" value="Peptidase_S28"/>
</dbReference>
<dbReference type="GO" id="GO:0008239">
    <property type="term" value="F:dipeptidyl-peptidase activity"/>
    <property type="evidence" value="ECO:0007669"/>
    <property type="project" value="TreeGrafter"/>
</dbReference>
<keyword evidence="4" id="KW-0378">Hydrolase</keyword>
<evidence type="ECO:0008006" key="9">
    <source>
        <dbReference type="Google" id="ProtNLM"/>
    </source>
</evidence>
<comment type="caution">
    <text evidence="7">The sequence shown here is derived from an EMBL/GenBank/DDBJ whole genome shotgun (WGS) entry which is preliminary data.</text>
</comment>
<evidence type="ECO:0000313" key="7">
    <source>
        <dbReference type="EMBL" id="PSS33987.1"/>
    </source>
</evidence>
<dbReference type="PANTHER" id="PTHR11010">
    <property type="entry name" value="PROTEASE S28 PRO-X CARBOXYPEPTIDASE-RELATED"/>
    <property type="match status" value="1"/>
</dbReference>
<dbReference type="Gene3D" id="3.40.50.1820">
    <property type="entry name" value="alpha/beta hydrolase"/>
    <property type="match status" value="1"/>
</dbReference>
<protein>
    <recommendedName>
        <fullName evidence="9">Peptidase S28</fullName>
    </recommendedName>
</protein>
<dbReference type="GO" id="GO:0070008">
    <property type="term" value="F:serine-type exopeptidase activity"/>
    <property type="evidence" value="ECO:0007669"/>
    <property type="project" value="InterPro"/>
</dbReference>
<dbReference type="AlphaFoldDB" id="A0A2R6RVC1"/>
<comment type="similarity">
    <text evidence="1">Belongs to the peptidase S28 family.</text>
</comment>
<evidence type="ECO:0000256" key="6">
    <source>
        <dbReference type="SAM" id="SignalP"/>
    </source>
</evidence>
<keyword evidence="2" id="KW-0645">Protease</keyword>
<keyword evidence="8" id="KW-1185">Reference proteome</keyword>
<evidence type="ECO:0000256" key="5">
    <source>
        <dbReference type="ARBA" id="ARBA00023180"/>
    </source>
</evidence>
<proteinExistence type="inferred from homology"/>
<evidence type="ECO:0000256" key="2">
    <source>
        <dbReference type="ARBA" id="ARBA00022670"/>
    </source>
</evidence>
<accession>A0A2R6RVC1</accession>
<organism evidence="7 8">
    <name type="scientific">Hermanssonia centrifuga</name>
    <dbReference type="NCBI Taxonomy" id="98765"/>
    <lineage>
        <taxon>Eukaryota</taxon>
        <taxon>Fungi</taxon>
        <taxon>Dikarya</taxon>
        <taxon>Basidiomycota</taxon>
        <taxon>Agaricomycotina</taxon>
        <taxon>Agaricomycetes</taxon>
        <taxon>Polyporales</taxon>
        <taxon>Meruliaceae</taxon>
        <taxon>Hermanssonia</taxon>
    </lineage>
</organism>
<dbReference type="GO" id="GO:0006508">
    <property type="term" value="P:proteolysis"/>
    <property type="evidence" value="ECO:0007669"/>
    <property type="project" value="UniProtKB-KW"/>
</dbReference>
<gene>
    <name evidence="7" type="ORF">PHLCEN_2v1969</name>
</gene>
<feature type="chain" id="PRO_5015313849" description="Peptidase S28" evidence="6">
    <location>
        <begin position="22"/>
        <end position="436"/>
    </location>
</feature>
<reference evidence="7 8" key="1">
    <citation type="submission" date="2018-02" db="EMBL/GenBank/DDBJ databases">
        <title>Genome sequence of the basidiomycete white-rot fungus Phlebia centrifuga.</title>
        <authorList>
            <person name="Granchi Z."/>
            <person name="Peng M."/>
            <person name="de Vries R.P."/>
            <person name="Hilden K."/>
            <person name="Makela M.R."/>
            <person name="Grigoriev I."/>
            <person name="Riley R."/>
        </authorList>
    </citation>
    <scope>NUCLEOTIDE SEQUENCE [LARGE SCALE GENOMIC DNA]</scope>
    <source>
        <strain evidence="7 8">FBCC195</strain>
    </source>
</reference>
<evidence type="ECO:0000256" key="3">
    <source>
        <dbReference type="ARBA" id="ARBA00022729"/>
    </source>
</evidence>
<dbReference type="Proteomes" id="UP000186601">
    <property type="component" value="Unassembled WGS sequence"/>
</dbReference>
<evidence type="ECO:0000256" key="1">
    <source>
        <dbReference type="ARBA" id="ARBA00011079"/>
    </source>
</evidence>
<dbReference type="OrthoDB" id="1735038at2759"/>
<keyword evidence="5" id="KW-0325">Glycoprotein</keyword>
<dbReference type="InterPro" id="IPR029058">
    <property type="entry name" value="AB_hydrolase_fold"/>
</dbReference>
<keyword evidence="3 6" id="KW-0732">Signal</keyword>
<name>A0A2R6RVC1_9APHY</name>
<feature type="signal peptide" evidence="6">
    <location>
        <begin position="1"/>
        <end position="21"/>
    </location>
</feature>